<reference evidence="1" key="1">
    <citation type="submission" date="2014-12" db="EMBL/GenBank/DDBJ databases">
        <title>Insight into the proteome of Arion vulgaris.</title>
        <authorList>
            <person name="Aradska J."/>
            <person name="Bulat T."/>
            <person name="Smidak R."/>
            <person name="Sarate P."/>
            <person name="Gangsoo J."/>
            <person name="Sialana F."/>
            <person name="Bilban M."/>
            <person name="Lubec G."/>
        </authorList>
    </citation>
    <scope>NUCLEOTIDE SEQUENCE</scope>
    <source>
        <tissue evidence="1">Skin</tissue>
    </source>
</reference>
<accession>A0A0B7BYF7</accession>
<evidence type="ECO:0000313" key="1">
    <source>
        <dbReference type="EMBL" id="CEK97937.1"/>
    </source>
</evidence>
<sequence length="61" mass="7333">RSLVEFLISSRTTSFYNIRTWPNEITNTDSWNKKNYCHQYNFRCQHFGDSKILTTQILTTL</sequence>
<dbReference type="EMBL" id="HACG01051066">
    <property type="protein sequence ID" value="CEK97937.1"/>
    <property type="molecule type" value="Transcribed_RNA"/>
</dbReference>
<protein>
    <submittedName>
        <fullName evidence="1">Uncharacterized protein</fullName>
    </submittedName>
</protein>
<gene>
    <name evidence="1" type="primary">ORF217317</name>
</gene>
<name>A0A0B7BYF7_9EUPU</name>
<dbReference type="AlphaFoldDB" id="A0A0B7BYF7"/>
<organism evidence="1">
    <name type="scientific">Arion vulgaris</name>
    <dbReference type="NCBI Taxonomy" id="1028688"/>
    <lineage>
        <taxon>Eukaryota</taxon>
        <taxon>Metazoa</taxon>
        <taxon>Spiralia</taxon>
        <taxon>Lophotrochozoa</taxon>
        <taxon>Mollusca</taxon>
        <taxon>Gastropoda</taxon>
        <taxon>Heterobranchia</taxon>
        <taxon>Euthyneura</taxon>
        <taxon>Panpulmonata</taxon>
        <taxon>Eupulmonata</taxon>
        <taxon>Stylommatophora</taxon>
        <taxon>Helicina</taxon>
        <taxon>Arionoidea</taxon>
        <taxon>Arionidae</taxon>
        <taxon>Arion</taxon>
    </lineage>
</organism>
<proteinExistence type="predicted"/>
<feature type="non-terminal residue" evidence="1">
    <location>
        <position position="1"/>
    </location>
</feature>